<evidence type="ECO:0000313" key="2">
    <source>
        <dbReference type="EnsemblMetazoa" id="LLOJ008026-PA"/>
    </source>
</evidence>
<dbReference type="Proteomes" id="UP000092461">
    <property type="component" value="Unassembled WGS sequence"/>
</dbReference>
<evidence type="ECO:0000313" key="3">
    <source>
        <dbReference type="Proteomes" id="UP000092461"/>
    </source>
</evidence>
<dbReference type="VEuPathDB" id="VectorBase:LLOJ008026"/>
<dbReference type="EnsemblMetazoa" id="LLOJ008026-RA">
    <property type="protein sequence ID" value="LLOJ008026-PA"/>
    <property type="gene ID" value="LLOJ008026"/>
</dbReference>
<keyword evidence="3" id="KW-1185">Reference proteome</keyword>
<reference evidence="2" key="1">
    <citation type="submission" date="2020-05" db="UniProtKB">
        <authorList>
            <consortium name="EnsemblMetazoa"/>
        </authorList>
    </citation>
    <scope>IDENTIFICATION</scope>
    <source>
        <strain evidence="2">Jacobina</strain>
    </source>
</reference>
<proteinExistence type="predicted"/>
<organism evidence="2 3">
    <name type="scientific">Lutzomyia longipalpis</name>
    <name type="common">Sand fly</name>
    <dbReference type="NCBI Taxonomy" id="7200"/>
    <lineage>
        <taxon>Eukaryota</taxon>
        <taxon>Metazoa</taxon>
        <taxon>Ecdysozoa</taxon>
        <taxon>Arthropoda</taxon>
        <taxon>Hexapoda</taxon>
        <taxon>Insecta</taxon>
        <taxon>Pterygota</taxon>
        <taxon>Neoptera</taxon>
        <taxon>Endopterygota</taxon>
        <taxon>Diptera</taxon>
        <taxon>Nematocera</taxon>
        <taxon>Psychodoidea</taxon>
        <taxon>Psychodidae</taxon>
        <taxon>Lutzomyia</taxon>
        <taxon>Lutzomyia</taxon>
    </lineage>
</organism>
<sequence length="120" mass="12878">MVWGSHTQTSNRSLTATFAVDPGPTSVVAPGPTSVVDPGPTSVLAPGATSAQLHTTVLEKRGNPKDVPHAQRTAKTFRDLAEEFRKASAELRASAHPRPYNYPPPGHPGLSTQRSQFNRR</sequence>
<feature type="compositionally biased region" description="Polar residues" evidence="1">
    <location>
        <begin position="110"/>
        <end position="120"/>
    </location>
</feature>
<feature type="region of interest" description="Disordered" evidence="1">
    <location>
        <begin position="88"/>
        <end position="120"/>
    </location>
</feature>
<feature type="compositionally biased region" description="Polar residues" evidence="1">
    <location>
        <begin position="1"/>
        <end position="16"/>
    </location>
</feature>
<accession>A0A1B0CT27</accession>
<name>A0A1B0CT27_LUTLO</name>
<evidence type="ECO:0000256" key="1">
    <source>
        <dbReference type="SAM" id="MobiDB-lite"/>
    </source>
</evidence>
<feature type="region of interest" description="Disordered" evidence="1">
    <location>
        <begin position="1"/>
        <end position="33"/>
    </location>
</feature>
<dbReference type="EMBL" id="AJWK01026955">
    <property type="status" value="NOT_ANNOTATED_CDS"/>
    <property type="molecule type" value="Genomic_DNA"/>
</dbReference>
<dbReference type="EMBL" id="AJWK01026954">
    <property type="status" value="NOT_ANNOTATED_CDS"/>
    <property type="molecule type" value="Genomic_DNA"/>
</dbReference>
<protein>
    <submittedName>
        <fullName evidence="2">Uncharacterized protein</fullName>
    </submittedName>
</protein>
<dbReference type="AlphaFoldDB" id="A0A1B0CT27"/>